<evidence type="ECO:0000313" key="7">
    <source>
        <dbReference type="Proteomes" id="UP000029868"/>
    </source>
</evidence>
<dbReference type="EMBL" id="JQEC01000021">
    <property type="protein sequence ID" value="KGJ94024.1"/>
    <property type="molecule type" value="Genomic_DNA"/>
</dbReference>
<evidence type="ECO:0000259" key="5">
    <source>
        <dbReference type="PROSITE" id="PS50931"/>
    </source>
</evidence>
<comment type="similarity">
    <text evidence="1">Belongs to the LysR transcriptional regulatory family.</text>
</comment>
<sequence>MNNLEQKLTKIDLNLLVALNVLLNERSVSRAAEALYITQPAMSKTLNRLRDLFDDPLFHRSSSGLIPSERAIELAQNLPNILNQVNGLLLPRAFNPKTCGQTFSISIPSLLCHSILMPLVLKLNKLAPNICIIDLPSESDPFPALEKGAYDFAIHITEPKSDQFGCTSLGSFRPNIFAKKSHPLVETRTSNRLIDFDDYKFVAYQVSPEDKLGFENPAERILRLFNFSPNVVYQSSHLSMITSLLEQSDCLLVAPSFMLNSVDFSDKFTSVYEFDIEKEHMLDLLLLESPRAKHGEAAQWLKSELLKTISIT</sequence>
<gene>
    <name evidence="6" type="ORF">GAB14E_2579</name>
</gene>
<accession>A0A099KTD2</accession>
<keyword evidence="2" id="KW-0805">Transcription regulation</keyword>
<dbReference type="PATRIC" id="fig|28229.3.peg.2199"/>
<dbReference type="Gene3D" id="1.10.10.10">
    <property type="entry name" value="Winged helix-like DNA-binding domain superfamily/Winged helix DNA-binding domain"/>
    <property type="match status" value="1"/>
</dbReference>
<evidence type="ECO:0000256" key="4">
    <source>
        <dbReference type="ARBA" id="ARBA00023163"/>
    </source>
</evidence>
<dbReference type="PANTHER" id="PTHR30118:SF7">
    <property type="entry name" value="TRANSCRIPTIONAL REGULATOR LYSR FAMILY"/>
    <property type="match status" value="1"/>
</dbReference>
<dbReference type="Proteomes" id="UP000029868">
    <property type="component" value="Unassembled WGS sequence"/>
</dbReference>
<keyword evidence="4" id="KW-0804">Transcription</keyword>
<feature type="domain" description="HTH lysR-type" evidence="5">
    <location>
        <begin position="11"/>
        <end position="68"/>
    </location>
</feature>
<dbReference type="AlphaFoldDB" id="A0A099KTD2"/>
<name>A0A099KTD2_COLPS</name>
<proteinExistence type="inferred from homology"/>
<dbReference type="Gene3D" id="3.40.190.10">
    <property type="entry name" value="Periplasmic binding protein-like II"/>
    <property type="match status" value="2"/>
</dbReference>
<dbReference type="PRINTS" id="PR00039">
    <property type="entry name" value="HTHLYSR"/>
</dbReference>
<dbReference type="InterPro" id="IPR036388">
    <property type="entry name" value="WH-like_DNA-bd_sf"/>
</dbReference>
<dbReference type="InterPro" id="IPR000847">
    <property type="entry name" value="LysR_HTH_N"/>
</dbReference>
<dbReference type="SUPFAM" id="SSF46785">
    <property type="entry name" value="Winged helix' DNA-binding domain"/>
    <property type="match status" value="1"/>
</dbReference>
<dbReference type="PANTHER" id="PTHR30118">
    <property type="entry name" value="HTH-TYPE TRANSCRIPTIONAL REGULATOR LEUO-RELATED"/>
    <property type="match status" value="1"/>
</dbReference>
<dbReference type="GO" id="GO:0003700">
    <property type="term" value="F:DNA-binding transcription factor activity"/>
    <property type="evidence" value="ECO:0007669"/>
    <property type="project" value="InterPro"/>
</dbReference>
<dbReference type="Pfam" id="PF03466">
    <property type="entry name" value="LysR_substrate"/>
    <property type="match status" value="1"/>
</dbReference>
<dbReference type="SUPFAM" id="SSF53850">
    <property type="entry name" value="Periplasmic binding protein-like II"/>
    <property type="match status" value="1"/>
</dbReference>
<protein>
    <submittedName>
        <fullName evidence="6">Transcriptional regulator, LysR family</fullName>
    </submittedName>
</protein>
<dbReference type="OrthoDB" id="6621790at2"/>
<dbReference type="InterPro" id="IPR005119">
    <property type="entry name" value="LysR_subst-bd"/>
</dbReference>
<evidence type="ECO:0000313" key="6">
    <source>
        <dbReference type="EMBL" id="KGJ94024.1"/>
    </source>
</evidence>
<evidence type="ECO:0000256" key="2">
    <source>
        <dbReference type="ARBA" id="ARBA00023015"/>
    </source>
</evidence>
<evidence type="ECO:0000256" key="1">
    <source>
        <dbReference type="ARBA" id="ARBA00009437"/>
    </source>
</evidence>
<organism evidence="6 7">
    <name type="scientific">Colwellia psychrerythraea</name>
    <name type="common">Vibrio psychroerythus</name>
    <dbReference type="NCBI Taxonomy" id="28229"/>
    <lineage>
        <taxon>Bacteria</taxon>
        <taxon>Pseudomonadati</taxon>
        <taxon>Pseudomonadota</taxon>
        <taxon>Gammaproteobacteria</taxon>
        <taxon>Alteromonadales</taxon>
        <taxon>Colwelliaceae</taxon>
        <taxon>Colwellia</taxon>
    </lineage>
</organism>
<comment type="caution">
    <text evidence="6">The sequence shown here is derived from an EMBL/GenBank/DDBJ whole genome shotgun (WGS) entry which is preliminary data.</text>
</comment>
<dbReference type="GO" id="GO:0003677">
    <property type="term" value="F:DNA binding"/>
    <property type="evidence" value="ECO:0007669"/>
    <property type="project" value="UniProtKB-KW"/>
</dbReference>
<keyword evidence="3" id="KW-0238">DNA-binding</keyword>
<reference evidence="6 7" key="1">
    <citation type="submission" date="2014-08" db="EMBL/GenBank/DDBJ databases">
        <title>Genomic and Phenotypic Diversity of Colwellia psychrerythraea strains from Disparate Marine Basins.</title>
        <authorList>
            <person name="Techtmann S.M."/>
            <person name="Stelling S.C."/>
            <person name="Utturkar S.M."/>
            <person name="Alshibli N."/>
            <person name="Harris A."/>
            <person name="Brown S.D."/>
            <person name="Hazen T.C."/>
        </authorList>
    </citation>
    <scope>NUCLEOTIDE SEQUENCE [LARGE SCALE GENOMIC DNA]</scope>
    <source>
        <strain evidence="6 7">GAB14E</strain>
    </source>
</reference>
<dbReference type="InterPro" id="IPR050389">
    <property type="entry name" value="LysR-type_TF"/>
</dbReference>
<dbReference type="Pfam" id="PF00126">
    <property type="entry name" value="HTH_1"/>
    <property type="match status" value="1"/>
</dbReference>
<dbReference type="RefSeq" id="WP_033082214.1">
    <property type="nucleotide sequence ID" value="NZ_JQEC01000021.1"/>
</dbReference>
<dbReference type="InterPro" id="IPR036390">
    <property type="entry name" value="WH_DNA-bd_sf"/>
</dbReference>
<dbReference type="PROSITE" id="PS50931">
    <property type="entry name" value="HTH_LYSR"/>
    <property type="match status" value="1"/>
</dbReference>
<evidence type="ECO:0000256" key="3">
    <source>
        <dbReference type="ARBA" id="ARBA00023125"/>
    </source>
</evidence>